<reference evidence="2" key="1">
    <citation type="submission" date="2023-01" db="EMBL/GenBank/DDBJ databases">
        <title>Genome assembly of the deep-sea coral Lophelia pertusa.</title>
        <authorList>
            <person name="Herrera S."/>
            <person name="Cordes E."/>
        </authorList>
    </citation>
    <scope>NUCLEOTIDE SEQUENCE</scope>
    <source>
        <strain evidence="2">USNM1676648</strain>
        <tissue evidence="2">Polyp</tissue>
    </source>
</reference>
<gene>
    <name evidence="2" type="ORF">OS493_032371</name>
</gene>
<accession>A0A9W9YJH8</accession>
<organism evidence="2 3">
    <name type="scientific">Desmophyllum pertusum</name>
    <dbReference type="NCBI Taxonomy" id="174260"/>
    <lineage>
        <taxon>Eukaryota</taxon>
        <taxon>Metazoa</taxon>
        <taxon>Cnidaria</taxon>
        <taxon>Anthozoa</taxon>
        <taxon>Hexacorallia</taxon>
        <taxon>Scleractinia</taxon>
        <taxon>Caryophylliina</taxon>
        <taxon>Caryophylliidae</taxon>
        <taxon>Desmophyllum</taxon>
    </lineage>
</organism>
<proteinExistence type="predicted"/>
<comment type="caution">
    <text evidence="2">The sequence shown here is derived from an EMBL/GenBank/DDBJ whole genome shotgun (WGS) entry which is preliminary data.</text>
</comment>
<dbReference type="AlphaFoldDB" id="A0A9W9YJH8"/>
<protein>
    <submittedName>
        <fullName evidence="2">Uncharacterized protein</fullName>
    </submittedName>
</protein>
<dbReference type="Proteomes" id="UP001163046">
    <property type="component" value="Unassembled WGS sequence"/>
</dbReference>
<feature type="region of interest" description="Disordered" evidence="1">
    <location>
        <begin position="50"/>
        <end position="80"/>
    </location>
</feature>
<evidence type="ECO:0000313" key="3">
    <source>
        <dbReference type="Proteomes" id="UP001163046"/>
    </source>
</evidence>
<name>A0A9W9YJH8_9CNID</name>
<keyword evidence="3" id="KW-1185">Reference proteome</keyword>
<dbReference type="EMBL" id="MU827341">
    <property type="protein sequence ID" value="KAJ7353786.1"/>
    <property type="molecule type" value="Genomic_DNA"/>
</dbReference>
<sequence length="184" mass="20482">MIKTLLASIIDAHAVYHEQLIDECDIEESNQYFDAVKLYQHRTWQLPSAHAISEEPTPEDSISSVASRADKKLSRHSKSSSVSSVSATKAKAAAKRAILEAEAATLETFQAIQREELSLHLRKITKAQAEEVVYAEAEASYNYQSSNLWTNAAAKAKYQAMESQVGHTVPYHPWKLKSLAESSF</sequence>
<evidence type="ECO:0000313" key="2">
    <source>
        <dbReference type="EMBL" id="KAJ7353786.1"/>
    </source>
</evidence>
<evidence type="ECO:0000256" key="1">
    <source>
        <dbReference type="SAM" id="MobiDB-lite"/>
    </source>
</evidence>